<dbReference type="InterPro" id="IPR006101">
    <property type="entry name" value="Glyco_hydro_2"/>
</dbReference>
<gene>
    <name evidence="11" type="primary">uidA</name>
    <name evidence="12" type="ORF">EYF70_14745</name>
    <name evidence="11" type="ORF">GCM10007387_20120</name>
</gene>
<dbReference type="AlphaFoldDB" id="A0A411WZ32"/>
<dbReference type="PANTHER" id="PTHR10066">
    <property type="entry name" value="BETA-GLUCURONIDASE"/>
    <property type="match status" value="1"/>
</dbReference>
<dbReference type="Gene3D" id="2.60.40.10">
    <property type="entry name" value="Immunoglobulins"/>
    <property type="match status" value="1"/>
</dbReference>
<dbReference type="SUPFAM" id="SSF51445">
    <property type="entry name" value="(Trans)glycosidases"/>
    <property type="match status" value="1"/>
</dbReference>
<evidence type="ECO:0000313" key="11">
    <source>
        <dbReference type="EMBL" id="GGY38126.1"/>
    </source>
</evidence>
<keyword evidence="5" id="KW-0326">Glycosidase</keyword>
<dbReference type="InterPro" id="IPR006103">
    <property type="entry name" value="Glyco_hydro_2_cat"/>
</dbReference>
<dbReference type="OrthoDB" id="53299at2"/>
<dbReference type="PROSITE" id="PS00608">
    <property type="entry name" value="GLYCOSYL_HYDROL_F2_2"/>
    <property type="match status" value="1"/>
</dbReference>
<keyword evidence="7" id="KW-0732">Signal</keyword>
<dbReference type="Pfam" id="PF00703">
    <property type="entry name" value="Glyco_hydro_2"/>
    <property type="match status" value="1"/>
</dbReference>
<evidence type="ECO:0000256" key="4">
    <source>
        <dbReference type="ARBA" id="ARBA00022801"/>
    </source>
</evidence>
<dbReference type="EMBL" id="CP036401">
    <property type="protein sequence ID" value="QBI01969.1"/>
    <property type="molecule type" value="Genomic_DNA"/>
</dbReference>
<protein>
    <recommendedName>
        <fullName evidence="3">Beta-glucuronidase</fullName>
        <ecNumber evidence="2">3.2.1.31</ecNumber>
    </recommendedName>
</protein>
<evidence type="ECO:0000259" key="8">
    <source>
        <dbReference type="Pfam" id="PF00703"/>
    </source>
</evidence>
<evidence type="ECO:0000256" key="7">
    <source>
        <dbReference type="SAM" id="SignalP"/>
    </source>
</evidence>
<dbReference type="Proteomes" id="UP000292307">
    <property type="component" value="Chromosome"/>
</dbReference>
<dbReference type="SUPFAM" id="SSF49303">
    <property type="entry name" value="beta-Galactosidase/glucuronidase domain"/>
    <property type="match status" value="1"/>
</dbReference>
<dbReference type="InterPro" id="IPR006104">
    <property type="entry name" value="Glyco_hydro_2_N"/>
</dbReference>
<evidence type="ECO:0000256" key="2">
    <source>
        <dbReference type="ARBA" id="ARBA00012761"/>
    </source>
</evidence>
<feature type="domain" description="Glycoside hydrolase family 2 catalytic" evidence="9">
    <location>
        <begin position="342"/>
        <end position="619"/>
    </location>
</feature>
<evidence type="ECO:0000259" key="10">
    <source>
        <dbReference type="Pfam" id="PF02837"/>
    </source>
</evidence>
<organism evidence="11 14">
    <name type="scientific">Pseudoduganella albidiflava</name>
    <dbReference type="NCBI Taxonomy" id="321983"/>
    <lineage>
        <taxon>Bacteria</taxon>
        <taxon>Pseudomonadati</taxon>
        <taxon>Pseudomonadota</taxon>
        <taxon>Betaproteobacteria</taxon>
        <taxon>Burkholderiales</taxon>
        <taxon>Oxalobacteraceae</taxon>
        <taxon>Telluria group</taxon>
        <taxon>Pseudoduganella</taxon>
    </lineage>
</organism>
<feature type="chain" id="PRO_5043825968" description="Beta-glucuronidase" evidence="7">
    <location>
        <begin position="23"/>
        <end position="652"/>
    </location>
</feature>
<evidence type="ECO:0000313" key="12">
    <source>
        <dbReference type="EMBL" id="QBI01969.1"/>
    </source>
</evidence>
<evidence type="ECO:0000259" key="9">
    <source>
        <dbReference type="Pfam" id="PF02836"/>
    </source>
</evidence>
<sequence length="652" mass="71731">MKTFVIALLAVLAWPLSGVAGAAPATAAAAAAQPAAQTAADFRPADSRSTDLRPPDLRPQFLLTGAPSRDSQDLSGQWTYSKDLYRTGLTDINGWVAKSRMQRYRDVDVAAEEARATTDFYEFDMDRAPQVSIPGAWNAATPAMRHYDGLVWFQRKFKSPAPDGGRAFLRFEAVNYRAYVYLNGKEIGRHEGGFTPFVLEVTGALRGGENRLTVGVDSTHDAQSIPTFITDWDLYGGITRPVRLIRTPATFIDDATLALKADGRIAGEVRLQGEKAAGQRVTVAIGTLASATATTDANGRAVFDIKAPAKLERWSPDTPVLYDVRFAAAGDTVSDRMGFRTIAVQGSQILLNGKPLFLRGISLHEEEFGPNPARNMTEQASRALLTEIRQGLGANYVRLSHYPHSETTLRLADEMGLLVWSEIPVYWTVDWENPAVLRKALAMQAETIYRDRNRAAVVMWSVGNETPVSPARTAFHGAMADNVRALDPTRLVSAALLVERGKENGEDVTVIKDPLVDKLDVLAVNTYAGWYGNDTLDALPGLKWQVPADRPLILSEFGADALAGYRNDGMKKFTEEYQAEYYRKTLAMADRIPTLRGMSPWILKDFQSPRREHPVFQNGWNRKGLVSETGVRKQAFGVLAEYYRGKAAAAGK</sequence>
<dbReference type="InterPro" id="IPR023232">
    <property type="entry name" value="Glyco_hydro_2_AS"/>
</dbReference>
<dbReference type="InterPro" id="IPR006102">
    <property type="entry name" value="Ig-like_GH2"/>
</dbReference>
<evidence type="ECO:0000313" key="13">
    <source>
        <dbReference type="Proteomes" id="UP000292307"/>
    </source>
</evidence>
<dbReference type="GO" id="GO:0004566">
    <property type="term" value="F:beta-glucuronidase activity"/>
    <property type="evidence" value="ECO:0007669"/>
    <property type="project" value="UniProtKB-EC"/>
</dbReference>
<dbReference type="EMBL" id="BMWV01000004">
    <property type="protein sequence ID" value="GGY38126.1"/>
    <property type="molecule type" value="Genomic_DNA"/>
</dbReference>
<reference evidence="11" key="1">
    <citation type="journal article" date="2014" name="Int. J. Syst. Evol. Microbiol.">
        <title>Complete genome sequence of Corynebacterium casei LMG S-19264T (=DSM 44701T), isolated from a smear-ripened cheese.</title>
        <authorList>
            <consortium name="US DOE Joint Genome Institute (JGI-PGF)"/>
            <person name="Walter F."/>
            <person name="Albersmeier A."/>
            <person name="Kalinowski J."/>
            <person name="Ruckert C."/>
        </authorList>
    </citation>
    <scope>NUCLEOTIDE SEQUENCE</scope>
    <source>
        <strain evidence="11">KCTC 12343</strain>
    </source>
</reference>
<dbReference type="InterPro" id="IPR036156">
    <property type="entry name" value="Beta-gal/glucu_dom_sf"/>
</dbReference>
<feature type="signal peptide" evidence="7">
    <location>
        <begin position="1"/>
        <end position="22"/>
    </location>
</feature>
<name>A0A411WZ32_9BURK</name>
<dbReference type="EC" id="3.2.1.31" evidence="2"/>
<accession>A0A411WZ32</accession>
<dbReference type="GO" id="GO:0030246">
    <property type="term" value="F:carbohydrate binding"/>
    <property type="evidence" value="ECO:0007669"/>
    <property type="project" value="TreeGrafter"/>
</dbReference>
<evidence type="ECO:0000256" key="1">
    <source>
        <dbReference type="ARBA" id="ARBA00007401"/>
    </source>
</evidence>
<feature type="domain" description="Glycosyl hydrolases family 2 sugar binding" evidence="10">
    <location>
        <begin position="74"/>
        <end position="248"/>
    </location>
</feature>
<feature type="region of interest" description="Disordered" evidence="6">
    <location>
        <begin position="39"/>
        <end position="75"/>
    </location>
</feature>
<evidence type="ECO:0000313" key="14">
    <source>
        <dbReference type="Proteomes" id="UP000628442"/>
    </source>
</evidence>
<reference evidence="11" key="3">
    <citation type="submission" date="2022-12" db="EMBL/GenBank/DDBJ databases">
        <authorList>
            <person name="Sun Q."/>
            <person name="Kim S."/>
        </authorList>
    </citation>
    <scope>NUCLEOTIDE SEQUENCE</scope>
    <source>
        <strain evidence="11">KCTC 12343</strain>
    </source>
</reference>
<dbReference type="InterPro" id="IPR017853">
    <property type="entry name" value="GH"/>
</dbReference>
<dbReference type="Proteomes" id="UP000628442">
    <property type="component" value="Unassembled WGS sequence"/>
</dbReference>
<reference evidence="12 13" key="2">
    <citation type="submission" date="2019-02" db="EMBL/GenBank/DDBJ databases">
        <title>Draft Genome Sequences of Six Type Strains of the Genus Massilia.</title>
        <authorList>
            <person name="Miess H."/>
            <person name="Frediansyhah A."/>
            <person name="Gross H."/>
        </authorList>
    </citation>
    <scope>NUCLEOTIDE SEQUENCE [LARGE SCALE GENOMIC DNA]</scope>
    <source>
        <strain evidence="12 13">DSM 17472</strain>
    </source>
</reference>
<evidence type="ECO:0000256" key="6">
    <source>
        <dbReference type="SAM" id="MobiDB-lite"/>
    </source>
</evidence>
<evidence type="ECO:0000256" key="3">
    <source>
        <dbReference type="ARBA" id="ARBA00016205"/>
    </source>
</evidence>
<proteinExistence type="inferred from homology"/>
<dbReference type="PANTHER" id="PTHR10066:SF67">
    <property type="entry name" value="BETA-GLUCURONIDASE"/>
    <property type="match status" value="1"/>
</dbReference>
<dbReference type="Gene3D" id="2.60.120.260">
    <property type="entry name" value="Galactose-binding domain-like"/>
    <property type="match status" value="1"/>
</dbReference>
<dbReference type="Pfam" id="PF02836">
    <property type="entry name" value="Glyco_hydro_2_C"/>
    <property type="match status" value="1"/>
</dbReference>
<dbReference type="InterPro" id="IPR008979">
    <property type="entry name" value="Galactose-bd-like_sf"/>
</dbReference>
<dbReference type="InterPro" id="IPR013783">
    <property type="entry name" value="Ig-like_fold"/>
</dbReference>
<dbReference type="Gene3D" id="3.20.20.80">
    <property type="entry name" value="Glycosidases"/>
    <property type="match status" value="1"/>
</dbReference>
<feature type="domain" description="Glycoside hydrolase family 2 immunoglobulin-like beta-sandwich" evidence="8">
    <location>
        <begin position="261"/>
        <end position="340"/>
    </location>
</feature>
<dbReference type="PRINTS" id="PR00132">
    <property type="entry name" value="GLHYDRLASE2"/>
</dbReference>
<keyword evidence="4" id="KW-0378">Hydrolase</keyword>
<dbReference type="GO" id="GO:0005975">
    <property type="term" value="P:carbohydrate metabolic process"/>
    <property type="evidence" value="ECO:0007669"/>
    <property type="project" value="InterPro"/>
</dbReference>
<dbReference type="GO" id="GO:0019391">
    <property type="term" value="P:glucuronoside catabolic process"/>
    <property type="evidence" value="ECO:0007669"/>
    <property type="project" value="TreeGrafter"/>
</dbReference>
<dbReference type="SUPFAM" id="SSF49785">
    <property type="entry name" value="Galactose-binding domain-like"/>
    <property type="match status" value="1"/>
</dbReference>
<keyword evidence="13" id="KW-1185">Reference proteome</keyword>
<feature type="compositionally biased region" description="Basic and acidic residues" evidence="6">
    <location>
        <begin position="43"/>
        <end position="56"/>
    </location>
</feature>
<dbReference type="Pfam" id="PF02837">
    <property type="entry name" value="Glyco_hydro_2_N"/>
    <property type="match status" value="1"/>
</dbReference>
<comment type="similarity">
    <text evidence="1">Belongs to the glycosyl hydrolase 2 family.</text>
</comment>
<dbReference type="RefSeq" id="WP_131146087.1">
    <property type="nucleotide sequence ID" value="NZ_BMWV01000004.1"/>
</dbReference>
<evidence type="ECO:0000256" key="5">
    <source>
        <dbReference type="ARBA" id="ARBA00023295"/>
    </source>
</evidence>